<organism evidence="2 3">
    <name type="scientific">Brenthis ino</name>
    <name type="common">lesser marbled fritillary</name>
    <dbReference type="NCBI Taxonomy" id="405034"/>
    <lineage>
        <taxon>Eukaryota</taxon>
        <taxon>Metazoa</taxon>
        <taxon>Ecdysozoa</taxon>
        <taxon>Arthropoda</taxon>
        <taxon>Hexapoda</taxon>
        <taxon>Insecta</taxon>
        <taxon>Pterygota</taxon>
        <taxon>Neoptera</taxon>
        <taxon>Endopterygota</taxon>
        <taxon>Lepidoptera</taxon>
        <taxon>Glossata</taxon>
        <taxon>Ditrysia</taxon>
        <taxon>Papilionoidea</taxon>
        <taxon>Nymphalidae</taxon>
        <taxon>Heliconiinae</taxon>
        <taxon>Argynnini</taxon>
        <taxon>Brenthis</taxon>
    </lineage>
</organism>
<gene>
    <name evidence="2" type="ORF">BINO364_LOCUS14085</name>
</gene>
<accession>A0A8J9V030</accession>
<name>A0A8J9V030_9NEOP</name>
<evidence type="ECO:0000313" key="2">
    <source>
        <dbReference type="EMBL" id="CAH0728917.1"/>
    </source>
</evidence>
<evidence type="ECO:0000256" key="1">
    <source>
        <dbReference type="SAM" id="MobiDB-lite"/>
    </source>
</evidence>
<feature type="region of interest" description="Disordered" evidence="1">
    <location>
        <begin position="109"/>
        <end position="128"/>
    </location>
</feature>
<protein>
    <submittedName>
        <fullName evidence="2">Uncharacterized protein</fullName>
    </submittedName>
</protein>
<feature type="compositionally biased region" description="Polar residues" evidence="1">
    <location>
        <begin position="115"/>
        <end position="128"/>
    </location>
</feature>
<reference evidence="2" key="1">
    <citation type="submission" date="2021-12" db="EMBL/GenBank/DDBJ databases">
        <authorList>
            <person name="Martin H S."/>
        </authorList>
    </citation>
    <scope>NUCLEOTIDE SEQUENCE</scope>
</reference>
<dbReference type="EMBL" id="OV170227">
    <property type="protein sequence ID" value="CAH0728917.1"/>
    <property type="molecule type" value="Genomic_DNA"/>
</dbReference>
<keyword evidence="3" id="KW-1185">Reference proteome</keyword>
<evidence type="ECO:0000313" key="3">
    <source>
        <dbReference type="Proteomes" id="UP000838878"/>
    </source>
</evidence>
<feature type="non-terminal residue" evidence="2">
    <location>
        <position position="128"/>
    </location>
</feature>
<proteinExistence type="predicted"/>
<dbReference type="AlphaFoldDB" id="A0A8J9V030"/>
<dbReference type="Proteomes" id="UP000838878">
    <property type="component" value="Chromosome 7"/>
</dbReference>
<sequence>MKFENSTEDIMHEKAPGERLREDRRRAAWQAFPPFCQTDVFIGNTDALPEDTLAIPDTMHRTLIPDYCDINNILKISNLHQYFDSYAGGIRRNMNKLYKYLSARIMPPLQPASRGKTNTTQIQDSGPT</sequence>